<feature type="transmembrane region" description="Helical" evidence="2">
    <location>
        <begin position="20"/>
        <end position="40"/>
    </location>
</feature>
<keyword evidence="4" id="KW-1185">Reference proteome</keyword>
<evidence type="ECO:0000256" key="1">
    <source>
        <dbReference type="SAM" id="MobiDB-lite"/>
    </source>
</evidence>
<gene>
    <name evidence="3" type="ORF">GC106_48290</name>
</gene>
<evidence type="ECO:0000313" key="4">
    <source>
        <dbReference type="Proteomes" id="UP000763557"/>
    </source>
</evidence>
<keyword evidence="2" id="KW-1133">Transmembrane helix</keyword>
<keyword evidence="2" id="KW-0472">Membrane</keyword>
<dbReference type="Proteomes" id="UP000763557">
    <property type="component" value="Unassembled WGS sequence"/>
</dbReference>
<accession>A0ABX2F8Z0</accession>
<feature type="region of interest" description="Disordered" evidence="1">
    <location>
        <begin position="44"/>
        <end position="128"/>
    </location>
</feature>
<sequence>MAQRLNPAARDSAVGRVRMITTGVVALGLAGTMGLGFTIAEQVKADKAAKAQAQVTEDTTEVAQEEQLPQDQVPQAQVPQEQVPQEQVPQGQATPRQTPRKQATPGTTTPAPKPKPTPKPPVTSSGGS</sequence>
<evidence type="ECO:0000256" key="2">
    <source>
        <dbReference type="SAM" id="Phobius"/>
    </source>
</evidence>
<organism evidence="3 4">
    <name type="scientific">Kibdelosporangium persicum</name>
    <dbReference type="NCBI Taxonomy" id="2698649"/>
    <lineage>
        <taxon>Bacteria</taxon>
        <taxon>Bacillati</taxon>
        <taxon>Actinomycetota</taxon>
        <taxon>Actinomycetes</taxon>
        <taxon>Pseudonocardiales</taxon>
        <taxon>Pseudonocardiaceae</taxon>
        <taxon>Kibdelosporangium</taxon>
    </lineage>
</organism>
<feature type="compositionally biased region" description="Pro residues" evidence="1">
    <location>
        <begin position="111"/>
        <end position="121"/>
    </location>
</feature>
<comment type="caution">
    <text evidence="3">The sequence shown here is derived from an EMBL/GenBank/DDBJ whole genome shotgun (WGS) entry which is preliminary data.</text>
</comment>
<reference evidence="3 4" key="1">
    <citation type="submission" date="2020-01" db="EMBL/GenBank/DDBJ databases">
        <title>Kibdelosporangium persica a novel Actinomycetes from a hot desert in Iran.</title>
        <authorList>
            <person name="Safaei N."/>
            <person name="Zaburannyi N."/>
            <person name="Mueller R."/>
            <person name="Wink J."/>
        </authorList>
    </citation>
    <scope>NUCLEOTIDE SEQUENCE [LARGE SCALE GENOMIC DNA]</scope>
    <source>
        <strain evidence="3 4">4NS15</strain>
    </source>
</reference>
<proteinExistence type="predicted"/>
<keyword evidence="2" id="KW-0812">Transmembrane</keyword>
<protein>
    <submittedName>
        <fullName evidence="3">Uncharacterized protein</fullName>
    </submittedName>
</protein>
<name>A0ABX2F8Z0_9PSEU</name>
<evidence type="ECO:0000313" key="3">
    <source>
        <dbReference type="EMBL" id="NRN67589.1"/>
    </source>
</evidence>
<feature type="compositionally biased region" description="Low complexity" evidence="1">
    <location>
        <begin position="66"/>
        <end position="92"/>
    </location>
</feature>
<dbReference type="EMBL" id="JAAATY010000015">
    <property type="protein sequence ID" value="NRN67589.1"/>
    <property type="molecule type" value="Genomic_DNA"/>
</dbReference>
<dbReference type="RefSeq" id="WP_173135706.1">
    <property type="nucleotide sequence ID" value="NZ_CBCSGW010000001.1"/>
</dbReference>